<dbReference type="GO" id="GO:0016323">
    <property type="term" value="C:basolateral plasma membrane"/>
    <property type="evidence" value="ECO:0007669"/>
    <property type="project" value="UniProtKB-SubCell"/>
</dbReference>
<keyword evidence="6 7" id="KW-0472">Membrane</keyword>
<feature type="transmembrane region" description="Helical" evidence="7">
    <location>
        <begin position="71"/>
        <end position="93"/>
    </location>
</feature>
<sequence>MAVSSPKDKYLGVWLIFFMLGLGTLLPWNFFMTATVYFTSRLKDSPLEDSSANQTEASGERSVLEASFNNVMTLCAMLPLLLCTCLTSLLHTLVSQRVRVLGSLLIIMSVFIATAVLVRVPLEPPTFFSVTMVKIVIINSFGAVLQGSLFGMAGLLPASYTTPIMSGQGMAGSFAAFAMICAIASGSDLHDAAFGYFITACVVILLSILSYILLPKLEFFQFYQEKNRNQNPENSVNLMNTESNGESADQSAQQDVSIIKIFKKIWLLALSVCFTFTVTIGTFPAITADTKSTLPAGGSWERYFIPVSCFLLFNLSDWAGRSLTAFCMWPRSDSRVLPVAIICRLVFPASLHVVNGYLASLCMCFGPKKVLPHEAETAGAVMAFFLSLGLALGAGLSFLFRALV</sequence>
<evidence type="ECO:0000256" key="4">
    <source>
        <dbReference type="ARBA" id="ARBA00022692"/>
    </source>
</evidence>
<protein>
    <recommendedName>
        <fullName evidence="10">Equilibrative nucleoside transporter 1-like</fullName>
    </recommendedName>
</protein>
<dbReference type="InterPro" id="IPR034764">
    <property type="entry name" value="ENT1/ENT2"/>
</dbReference>
<comment type="subcellular location">
    <subcellularLocation>
        <location evidence="1">Basolateral cell membrane</location>
        <topology evidence="1">Multi-pass membrane protein</topology>
    </subcellularLocation>
</comment>
<feature type="transmembrane region" description="Helical" evidence="7">
    <location>
        <begin position="100"/>
        <end position="120"/>
    </location>
</feature>
<dbReference type="AlphaFoldDB" id="A0AAN7Y027"/>
<feature type="transmembrane region" description="Helical" evidence="7">
    <location>
        <begin position="193"/>
        <end position="214"/>
    </location>
</feature>
<dbReference type="PRINTS" id="PR01130">
    <property type="entry name" value="DERENTRNSPRT"/>
</dbReference>
<dbReference type="PANTHER" id="PTHR10332:SF9">
    <property type="entry name" value="EQUILIBRATIVE NUCLEOSIDE TRANSPORTER 1"/>
    <property type="match status" value="1"/>
</dbReference>
<feature type="transmembrane region" description="Helical" evidence="7">
    <location>
        <begin position="378"/>
        <end position="400"/>
    </location>
</feature>
<evidence type="ECO:0008006" key="10">
    <source>
        <dbReference type="Google" id="ProtNLM"/>
    </source>
</evidence>
<proteinExistence type="inferred from homology"/>
<dbReference type="PANTHER" id="PTHR10332">
    <property type="entry name" value="EQUILIBRATIVE NUCLEOSIDE TRANSPORTER"/>
    <property type="match status" value="1"/>
</dbReference>
<evidence type="ECO:0000256" key="1">
    <source>
        <dbReference type="ARBA" id="ARBA00004554"/>
    </source>
</evidence>
<keyword evidence="3" id="KW-0813">Transport</keyword>
<feature type="transmembrane region" description="Helical" evidence="7">
    <location>
        <begin position="132"/>
        <end position="157"/>
    </location>
</feature>
<comment type="caution">
    <text evidence="8">The sequence shown here is derived from an EMBL/GenBank/DDBJ whole genome shotgun (WGS) entry which is preliminary data.</text>
</comment>
<keyword evidence="4 7" id="KW-0812">Transmembrane</keyword>
<evidence type="ECO:0000256" key="6">
    <source>
        <dbReference type="ARBA" id="ARBA00023136"/>
    </source>
</evidence>
<accession>A0AAN7Y027</accession>
<dbReference type="GO" id="GO:0015213">
    <property type="term" value="F:uridine transmembrane transporter activity"/>
    <property type="evidence" value="ECO:0007669"/>
    <property type="project" value="UniProtKB-ARBA"/>
</dbReference>
<evidence type="ECO:0000256" key="7">
    <source>
        <dbReference type="SAM" id="Phobius"/>
    </source>
</evidence>
<evidence type="ECO:0000256" key="2">
    <source>
        <dbReference type="ARBA" id="ARBA00007965"/>
    </source>
</evidence>
<feature type="transmembrane region" description="Helical" evidence="7">
    <location>
        <begin position="169"/>
        <end position="187"/>
    </location>
</feature>
<evidence type="ECO:0000313" key="8">
    <source>
        <dbReference type="EMBL" id="KAK5873286.1"/>
    </source>
</evidence>
<feature type="transmembrane region" description="Helical" evidence="7">
    <location>
        <begin position="265"/>
        <end position="283"/>
    </location>
</feature>
<evidence type="ECO:0000313" key="9">
    <source>
        <dbReference type="Proteomes" id="UP001346869"/>
    </source>
</evidence>
<dbReference type="EMBL" id="JAUZQC010000003">
    <property type="protein sequence ID" value="KAK5873286.1"/>
    <property type="molecule type" value="Genomic_DNA"/>
</dbReference>
<dbReference type="PIRSF" id="PIRSF016379">
    <property type="entry name" value="ENT"/>
    <property type="match status" value="1"/>
</dbReference>
<organism evidence="8 9">
    <name type="scientific">Eleginops maclovinus</name>
    <name type="common">Patagonian blennie</name>
    <name type="synonym">Eleginus maclovinus</name>
    <dbReference type="NCBI Taxonomy" id="56733"/>
    <lineage>
        <taxon>Eukaryota</taxon>
        <taxon>Metazoa</taxon>
        <taxon>Chordata</taxon>
        <taxon>Craniata</taxon>
        <taxon>Vertebrata</taxon>
        <taxon>Euteleostomi</taxon>
        <taxon>Actinopterygii</taxon>
        <taxon>Neopterygii</taxon>
        <taxon>Teleostei</taxon>
        <taxon>Neoteleostei</taxon>
        <taxon>Acanthomorphata</taxon>
        <taxon>Eupercaria</taxon>
        <taxon>Perciformes</taxon>
        <taxon>Notothenioidei</taxon>
        <taxon>Eleginopidae</taxon>
        <taxon>Eleginops</taxon>
    </lineage>
</organism>
<reference evidence="8 9" key="2">
    <citation type="journal article" date="2023" name="Mol. Biol. Evol.">
        <title>Genomics of Secondarily Temperate Adaptation in the Only Non-Antarctic Icefish.</title>
        <authorList>
            <person name="Rivera-Colon A.G."/>
            <person name="Rayamajhi N."/>
            <person name="Minhas B.F."/>
            <person name="Madrigal G."/>
            <person name="Bilyk K.T."/>
            <person name="Yoon V."/>
            <person name="Hune M."/>
            <person name="Gregory S."/>
            <person name="Cheng C.H.C."/>
            <person name="Catchen J.M."/>
        </authorList>
    </citation>
    <scope>NUCLEOTIDE SEQUENCE [LARGE SCALE GENOMIC DNA]</scope>
    <source>
        <strain evidence="8">JMC-PN-2008</strain>
    </source>
</reference>
<gene>
    <name evidence="8" type="ORF">PBY51_018338</name>
</gene>
<dbReference type="NCBIfam" id="TIGR00939">
    <property type="entry name" value="2a57"/>
    <property type="match status" value="1"/>
</dbReference>
<evidence type="ECO:0000256" key="5">
    <source>
        <dbReference type="ARBA" id="ARBA00022989"/>
    </source>
</evidence>
<feature type="transmembrane region" description="Helical" evidence="7">
    <location>
        <begin position="12"/>
        <end position="38"/>
    </location>
</feature>
<dbReference type="InterPro" id="IPR002259">
    <property type="entry name" value="Eqnu_transpt"/>
</dbReference>
<keyword evidence="5 7" id="KW-1133">Transmembrane helix</keyword>
<dbReference type="Proteomes" id="UP001346869">
    <property type="component" value="Unassembled WGS sequence"/>
</dbReference>
<dbReference type="Pfam" id="PF01733">
    <property type="entry name" value="Nucleoside_tran"/>
    <property type="match status" value="2"/>
</dbReference>
<name>A0AAN7Y027_ELEMC</name>
<comment type="similarity">
    <text evidence="2">Belongs to the SLC29A/ENT transporter (TC 2.A.57) family.</text>
</comment>
<reference evidence="8 9" key="1">
    <citation type="journal article" date="2023" name="Genes (Basel)">
        <title>Chromosome-Level Genome Assembly and Circadian Gene Repertoire of the Patagonia Blennie Eleginops maclovinus-The Closest Ancestral Proxy of Antarctic Cryonotothenioids.</title>
        <authorList>
            <person name="Cheng C.C."/>
            <person name="Rivera-Colon A.G."/>
            <person name="Minhas B.F."/>
            <person name="Wilson L."/>
            <person name="Rayamajhi N."/>
            <person name="Vargas-Chacoff L."/>
            <person name="Catchen J.M."/>
        </authorList>
    </citation>
    <scope>NUCLEOTIDE SEQUENCE [LARGE SCALE GENOMIC DNA]</scope>
    <source>
        <strain evidence="8">JMC-PN-2008</strain>
    </source>
</reference>
<keyword evidence="9" id="KW-1185">Reference proteome</keyword>
<feature type="transmembrane region" description="Helical" evidence="7">
    <location>
        <begin position="303"/>
        <end position="324"/>
    </location>
</feature>
<evidence type="ECO:0000256" key="3">
    <source>
        <dbReference type="ARBA" id="ARBA00022448"/>
    </source>
</evidence>
<feature type="transmembrane region" description="Helical" evidence="7">
    <location>
        <begin position="336"/>
        <end position="358"/>
    </location>
</feature>